<organism evidence="2 3">
    <name type="scientific">Paenibacillus phyllosphaerae</name>
    <dbReference type="NCBI Taxonomy" id="274593"/>
    <lineage>
        <taxon>Bacteria</taxon>
        <taxon>Bacillati</taxon>
        <taxon>Bacillota</taxon>
        <taxon>Bacilli</taxon>
        <taxon>Bacillales</taxon>
        <taxon>Paenibacillaceae</taxon>
        <taxon>Paenibacillus</taxon>
    </lineage>
</organism>
<accession>A0A7W5FQ17</accession>
<gene>
    <name evidence="2" type="ORF">FHS18_004869</name>
</gene>
<dbReference type="SUPFAM" id="SSF56112">
    <property type="entry name" value="Protein kinase-like (PK-like)"/>
    <property type="match status" value="1"/>
</dbReference>
<evidence type="ECO:0000313" key="2">
    <source>
        <dbReference type="EMBL" id="MBB3112767.1"/>
    </source>
</evidence>
<dbReference type="Gene3D" id="3.90.1200.10">
    <property type="match status" value="1"/>
</dbReference>
<evidence type="ECO:0000313" key="3">
    <source>
        <dbReference type="Proteomes" id="UP000570361"/>
    </source>
</evidence>
<proteinExistence type="predicted"/>
<keyword evidence="3" id="KW-1185">Reference proteome</keyword>
<name>A0A7W5FQ17_9BACL</name>
<feature type="domain" description="Aminoglycoside phosphotransferase" evidence="1">
    <location>
        <begin position="128"/>
        <end position="286"/>
    </location>
</feature>
<dbReference type="Proteomes" id="UP000570361">
    <property type="component" value="Unassembled WGS sequence"/>
</dbReference>
<protein>
    <recommendedName>
        <fullName evidence="1">Aminoglycoside phosphotransferase domain-containing protein</fullName>
    </recommendedName>
</protein>
<evidence type="ECO:0000259" key="1">
    <source>
        <dbReference type="Pfam" id="PF01636"/>
    </source>
</evidence>
<dbReference type="RefSeq" id="WP_183602877.1">
    <property type="nucleotide sequence ID" value="NZ_JACHXK010000014.1"/>
</dbReference>
<comment type="caution">
    <text evidence="2">The sequence shown here is derived from an EMBL/GenBank/DDBJ whole genome shotgun (WGS) entry which is preliminary data.</text>
</comment>
<dbReference type="AlphaFoldDB" id="A0A7W5FQ17"/>
<sequence>MPYSDLLLDNRTPLALADKLEQLVDCVRQSLDGVAGELVSATCETLGYATPNFTTAGIYRLHGRWRSGQALLSWSLILKIVKPDSEEKNNPAHHNYWRREPLVFESRLLETLPPVIGSARSYLVEHQPDGTLWLWMEHVQGRYPEAQWEFDAIARRLGSMGGAYAGGKPLPEEPWICREWLRSWVTASRRYAPRPASYLEGPMPDGERRIQSWFESFSRKLDLHLETILRLPRVLAHQDLSQMNMLLRTDMSGDEQLVLIDWQFMSLSGVGEDLGKLYGVNMSLGVIPIEQFEAFGSSLYRSYIAGLREAGWPGDDRLARYGFCLSTAARSVWEVPQYFALAAQRQEAPHDSVVLARMERLARIIEAYMTLAREAERLQVAVAGQLADSVIAKSYN</sequence>
<dbReference type="InterPro" id="IPR011009">
    <property type="entry name" value="Kinase-like_dom_sf"/>
</dbReference>
<dbReference type="Pfam" id="PF01636">
    <property type="entry name" value="APH"/>
    <property type="match status" value="1"/>
</dbReference>
<reference evidence="2 3" key="1">
    <citation type="submission" date="2020-08" db="EMBL/GenBank/DDBJ databases">
        <title>Genomic Encyclopedia of Type Strains, Phase III (KMG-III): the genomes of soil and plant-associated and newly described type strains.</title>
        <authorList>
            <person name="Whitman W."/>
        </authorList>
    </citation>
    <scope>NUCLEOTIDE SEQUENCE [LARGE SCALE GENOMIC DNA]</scope>
    <source>
        <strain evidence="2 3">CECT 5862</strain>
    </source>
</reference>
<dbReference type="InterPro" id="IPR002575">
    <property type="entry name" value="Aminoglycoside_PTrfase"/>
</dbReference>
<dbReference type="EMBL" id="JACHXK010000014">
    <property type="protein sequence ID" value="MBB3112767.1"/>
    <property type="molecule type" value="Genomic_DNA"/>
</dbReference>